<dbReference type="EMBL" id="DRNZ01000309">
    <property type="protein sequence ID" value="HHO58548.1"/>
    <property type="molecule type" value="Genomic_DNA"/>
</dbReference>
<gene>
    <name evidence="1" type="ORF">ENJ85_05170</name>
</gene>
<accession>A0A7C5SSF2</accession>
<comment type="caution">
    <text evidence="1">The sequence shown here is derived from an EMBL/GenBank/DDBJ whole genome shotgun (WGS) entry which is preliminary data.</text>
</comment>
<organism evidence="1">
    <name type="scientific">Oceanithermus profundus</name>
    <dbReference type="NCBI Taxonomy" id="187137"/>
    <lineage>
        <taxon>Bacteria</taxon>
        <taxon>Thermotogati</taxon>
        <taxon>Deinococcota</taxon>
        <taxon>Deinococci</taxon>
        <taxon>Thermales</taxon>
        <taxon>Thermaceae</taxon>
        <taxon>Oceanithermus</taxon>
    </lineage>
</organism>
<sequence>MARHPDGTERRMTFEDVVRDPWLHKDPEPVRRAARFLFRRFGLPSPWIEVFTGVREGPE</sequence>
<dbReference type="AlphaFoldDB" id="A0A7C5SSF2"/>
<proteinExistence type="predicted"/>
<dbReference type="Proteomes" id="UP000886105">
    <property type="component" value="Unassembled WGS sequence"/>
</dbReference>
<name>A0A7C5SSF2_9DEIN</name>
<evidence type="ECO:0000313" key="1">
    <source>
        <dbReference type="EMBL" id="HHO58548.1"/>
    </source>
</evidence>
<reference evidence="1" key="1">
    <citation type="journal article" date="2020" name="mSystems">
        <title>Genome- and Community-Level Interaction Insights into Carbon Utilization and Element Cycling Functions of Hydrothermarchaeota in Hydrothermal Sediment.</title>
        <authorList>
            <person name="Zhou Z."/>
            <person name="Liu Y."/>
            <person name="Xu W."/>
            <person name="Pan J."/>
            <person name="Luo Z.H."/>
            <person name="Li M."/>
        </authorList>
    </citation>
    <scope>NUCLEOTIDE SEQUENCE [LARGE SCALE GENOMIC DNA]</scope>
    <source>
        <strain evidence="1">HyVt-523</strain>
    </source>
</reference>
<protein>
    <submittedName>
        <fullName evidence="1">Uncharacterized protein</fullName>
    </submittedName>
</protein>